<comment type="caution">
    <text evidence="1">The sequence shown here is derived from an EMBL/GenBank/DDBJ whole genome shotgun (WGS) entry which is preliminary data.</text>
</comment>
<evidence type="ECO:0000313" key="2">
    <source>
        <dbReference type="Proteomes" id="UP000006329"/>
    </source>
</evidence>
<name>A0A0E2BGK3_9LEPT</name>
<proteinExistence type="predicted"/>
<sequence>MLLNSRGSSYMRSFETLSKIFIVGRQKFEFFYAKNRGI</sequence>
<organism evidence="1 2">
    <name type="scientific">Leptospira santarosai str. MOR084</name>
    <dbReference type="NCBI Taxonomy" id="1049984"/>
    <lineage>
        <taxon>Bacteria</taxon>
        <taxon>Pseudomonadati</taxon>
        <taxon>Spirochaetota</taxon>
        <taxon>Spirochaetia</taxon>
        <taxon>Leptospirales</taxon>
        <taxon>Leptospiraceae</taxon>
        <taxon>Leptospira</taxon>
    </lineage>
</organism>
<keyword evidence="2" id="KW-1185">Reference proteome</keyword>
<accession>A0A0E2BGK3</accession>
<protein>
    <submittedName>
        <fullName evidence="1">Uncharacterized protein</fullName>
    </submittedName>
</protein>
<evidence type="ECO:0000313" key="1">
    <source>
        <dbReference type="EMBL" id="EKO34334.1"/>
    </source>
</evidence>
<gene>
    <name evidence="1" type="ORF">LEP1GSC179_1820</name>
</gene>
<dbReference type="Proteomes" id="UP000006329">
    <property type="component" value="Unassembled WGS sequence"/>
</dbReference>
<reference evidence="1" key="1">
    <citation type="submission" date="2012-10" db="EMBL/GenBank/DDBJ databases">
        <authorList>
            <person name="Harkins D.M."/>
            <person name="Durkin A.S."/>
            <person name="Brinkac L.M."/>
            <person name="Haft D.H."/>
            <person name="Selengut J.D."/>
            <person name="Sanka R."/>
            <person name="DePew J."/>
            <person name="Purushe J."/>
            <person name="Matthias M.A."/>
            <person name="Vinetz J.M."/>
            <person name="Sutton G.G."/>
            <person name="Nierman W.C."/>
            <person name="Fouts D.E."/>
        </authorList>
    </citation>
    <scope>NUCLEOTIDE SEQUENCE [LARGE SCALE GENOMIC DNA]</scope>
    <source>
        <strain evidence="1">MOR084</strain>
    </source>
</reference>
<dbReference type="EMBL" id="AHON02000032">
    <property type="protein sequence ID" value="EKO34334.1"/>
    <property type="molecule type" value="Genomic_DNA"/>
</dbReference>
<dbReference type="AlphaFoldDB" id="A0A0E2BGK3"/>